<dbReference type="InParanoid" id="A0A2T3AYX2"/>
<dbReference type="RefSeq" id="XP_024719821.1">
    <property type="nucleotide sequence ID" value="XM_024865855.1"/>
</dbReference>
<keyword evidence="2" id="KW-1185">Reference proteome</keyword>
<accession>A0A2T3AYX2</accession>
<protein>
    <submittedName>
        <fullName evidence="1">Uncharacterized protein</fullName>
    </submittedName>
</protein>
<evidence type="ECO:0000313" key="1">
    <source>
        <dbReference type="EMBL" id="PSS15222.1"/>
    </source>
</evidence>
<sequence>MSQRTRAVIKAMSPCMHAIVFPWALRSSTCLPPDDILSFRRYDRDLDLLRDVQTTFLQRALFIDDASVLAEVGILINNKRGRISLDDSQQEAFFNRSGEQTAGR</sequence>
<gene>
    <name evidence="1" type="ORF">M430DRAFT_29212</name>
</gene>
<evidence type="ECO:0000313" key="2">
    <source>
        <dbReference type="Proteomes" id="UP000241818"/>
    </source>
</evidence>
<proteinExistence type="predicted"/>
<reference evidence="1 2" key="1">
    <citation type="journal article" date="2018" name="New Phytol.">
        <title>Comparative genomics and transcriptomics depict ericoid mycorrhizal fungi as versatile saprotrophs and plant mutualists.</title>
        <authorList>
            <person name="Martino E."/>
            <person name="Morin E."/>
            <person name="Grelet G.A."/>
            <person name="Kuo A."/>
            <person name="Kohler A."/>
            <person name="Daghino S."/>
            <person name="Barry K.W."/>
            <person name="Cichocki N."/>
            <person name="Clum A."/>
            <person name="Dockter R.B."/>
            <person name="Hainaut M."/>
            <person name="Kuo R.C."/>
            <person name="LaButti K."/>
            <person name="Lindahl B.D."/>
            <person name="Lindquist E.A."/>
            <person name="Lipzen A."/>
            <person name="Khouja H.R."/>
            <person name="Magnuson J."/>
            <person name="Murat C."/>
            <person name="Ohm R.A."/>
            <person name="Singer S.W."/>
            <person name="Spatafora J.W."/>
            <person name="Wang M."/>
            <person name="Veneault-Fourrey C."/>
            <person name="Henrissat B."/>
            <person name="Grigoriev I.V."/>
            <person name="Martin F.M."/>
            <person name="Perotto S."/>
        </authorList>
    </citation>
    <scope>NUCLEOTIDE SEQUENCE [LARGE SCALE GENOMIC DNA]</scope>
    <source>
        <strain evidence="1 2">ATCC 22711</strain>
    </source>
</reference>
<dbReference type="GeneID" id="36573936"/>
<name>A0A2T3AYX2_AMORE</name>
<organism evidence="1 2">
    <name type="scientific">Amorphotheca resinae ATCC 22711</name>
    <dbReference type="NCBI Taxonomy" id="857342"/>
    <lineage>
        <taxon>Eukaryota</taxon>
        <taxon>Fungi</taxon>
        <taxon>Dikarya</taxon>
        <taxon>Ascomycota</taxon>
        <taxon>Pezizomycotina</taxon>
        <taxon>Leotiomycetes</taxon>
        <taxon>Helotiales</taxon>
        <taxon>Amorphothecaceae</taxon>
        <taxon>Amorphotheca</taxon>
    </lineage>
</organism>
<dbReference type="AlphaFoldDB" id="A0A2T3AYX2"/>
<dbReference type="EMBL" id="KZ679013">
    <property type="protein sequence ID" value="PSS15222.1"/>
    <property type="molecule type" value="Genomic_DNA"/>
</dbReference>
<dbReference type="Proteomes" id="UP000241818">
    <property type="component" value="Unassembled WGS sequence"/>
</dbReference>